<evidence type="ECO:0000256" key="1">
    <source>
        <dbReference type="SAM" id="SignalP"/>
    </source>
</evidence>
<sequence length="93" mass="10017">MFLRSPPLSLSLSLSFSGSLCVCVCSRLLAPIPPPNNLPAPFLSAPPPLFSGRVSYVSSFRPCTCLLVPQQLTKNPEDSFAVWHSTAQHSTVC</sequence>
<gene>
    <name evidence="2" type="ORF">B0T24DRAFT_321289</name>
</gene>
<feature type="chain" id="PRO_5041921110" description="Secreted protein" evidence="1">
    <location>
        <begin position="22"/>
        <end position="93"/>
    </location>
</feature>
<accession>A0AAE0K7T5</accession>
<evidence type="ECO:0008006" key="4">
    <source>
        <dbReference type="Google" id="ProtNLM"/>
    </source>
</evidence>
<keyword evidence="3" id="KW-1185">Reference proteome</keyword>
<reference evidence="2" key="1">
    <citation type="journal article" date="2023" name="Mol. Phylogenet. Evol.">
        <title>Genome-scale phylogeny and comparative genomics of the fungal order Sordariales.</title>
        <authorList>
            <person name="Hensen N."/>
            <person name="Bonometti L."/>
            <person name="Westerberg I."/>
            <person name="Brannstrom I.O."/>
            <person name="Guillou S."/>
            <person name="Cros-Aarteil S."/>
            <person name="Calhoun S."/>
            <person name="Haridas S."/>
            <person name="Kuo A."/>
            <person name="Mondo S."/>
            <person name="Pangilinan J."/>
            <person name="Riley R."/>
            <person name="LaButti K."/>
            <person name="Andreopoulos B."/>
            <person name="Lipzen A."/>
            <person name="Chen C."/>
            <person name="Yan M."/>
            <person name="Daum C."/>
            <person name="Ng V."/>
            <person name="Clum A."/>
            <person name="Steindorff A."/>
            <person name="Ohm R.A."/>
            <person name="Martin F."/>
            <person name="Silar P."/>
            <person name="Natvig D.O."/>
            <person name="Lalanne C."/>
            <person name="Gautier V."/>
            <person name="Ament-Velasquez S.L."/>
            <person name="Kruys A."/>
            <person name="Hutchinson M.I."/>
            <person name="Powell A.J."/>
            <person name="Barry K."/>
            <person name="Miller A.N."/>
            <person name="Grigoriev I.V."/>
            <person name="Debuchy R."/>
            <person name="Gladieux P."/>
            <person name="Hiltunen Thoren M."/>
            <person name="Johannesson H."/>
        </authorList>
    </citation>
    <scope>NUCLEOTIDE SEQUENCE</scope>
    <source>
        <strain evidence="2">CBS 958.72</strain>
    </source>
</reference>
<reference evidence="2" key="2">
    <citation type="submission" date="2023-06" db="EMBL/GenBank/DDBJ databases">
        <authorList>
            <consortium name="Lawrence Berkeley National Laboratory"/>
            <person name="Haridas S."/>
            <person name="Hensen N."/>
            <person name="Bonometti L."/>
            <person name="Westerberg I."/>
            <person name="Brannstrom I.O."/>
            <person name="Guillou S."/>
            <person name="Cros-Aarteil S."/>
            <person name="Calhoun S."/>
            <person name="Kuo A."/>
            <person name="Mondo S."/>
            <person name="Pangilinan J."/>
            <person name="Riley R."/>
            <person name="Labutti K."/>
            <person name="Andreopoulos B."/>
            <person name="Lipzen A."/>
            <person name="Chen C."/>
            <person name="Yanf M."/>
            <person name="Daum C."/>
            <person name="Ng V."/>
            <person name="Clum A."/>
            <person name="Steindorff A."/>
            <person name="Ohm R."/>
            <person name="Martin F."/>
            <person name="Silar P."/>
            <person name="Natvig D."/>
            <person name="Lalanne C."/>
            <person name="Gautier V."/>
            <person name="Ament-Velasquez S.L."/>
            <person name="Kruys A."/>
            <person name="Hutchinson M.I."/>
            <person name="Powell A.J."/>
            <person name="Barry K."/>
            <person name="Miller A.N."/>
            <person name="Grigoriev I.V."/>
            <person name="Debuchy R."/>
            <person name="Gladieux P."/>
            <person name="Thoren M.H."/>
            <person name="Johannesson H."/>
        </authorList>
    </citation>
    <scope>NUCLEOTIDE SEQUENCE</scope>
    <source>
        <strain evidence="2">CBS 958.72</strain>
    </source>
</reference>
<dbReference type="AlphaFoldDB" id="A0AAE0K7T5"/>
<evidence type="ECO:0000313" key="2">
    <source>
        <dbReference type="EMBL" id="KAK3371464.1"/>
    </source>
</evidence>
<name>A0AAE0K7T5_9PEZI</name>
<feature type="signal peptide" evidence="1">
    <location>
        <begin position="1"/>
        <end position="21"/>
    </location>
</feature>
<dbReference type="Proteomes" id="UP001287356">
    <property type="component" value="Unassembled WGS sequence"/>
</dbReference>
<protein>
    <recommendedName>
        <fullName evidence="4">Secreted protein</fullName>
    </recommendedName>
</protein>
<keyword evidence="1" id="KW-0732">Signal</keyword>
<organism evidence="2 3">
    <name type="scientific">Lasiosphaeria ovina</name>
    <dbReference type="NCBI Taxonomy" id="92902"/>
    <lineage>
        <taxon>Eukaryota</taxon>
        <taxon>Fungi</taxon>
        <taxon>Dikarya</taxon>
        <taxon>Ascomycota</taxon>
        <taxon>Pezizomycotina</taxon>
        <taxon>Sordariomycetes</taxon>
        <taxon>Sordariomycetidae</taxon>
        <taxon>Sordariales</taxon>
        <taxon>Lasiosphaeriaceae</taxon>
        <taxon>Lasiosphaeria</taxon>
    </lineage>
</organism>
<comment type="caution">
    <text evidence="2">The sequence shown here is derived from an EMBL/GenBank/DDBJ whole genome shotgun (WGS) entry which is preliminary data.</text>
</comment>
<evidence type="ECO:0000313" key="3">
    <source>
        <dbReference type="Proteomes" id="UP001287356"/>
    </source>
</evidence>
<dbReference type="EMBL" id="JAULSN010000005">
    <property type="protein sequence ID" value="KAK3371464.1"/>
    <property type="molecule type" value="Genomic_DNA"/>
</dbReference>
<proteinExistence type="predicted"/>